<dbReference type="PROSITE" id="PS00211">
    <property type="entry name" value="ABC_TRANSPORTER_1"/>
    <property type="match status" value="2"/>
</dbReference>
<feature type="domain" description="ABC transporter" evidence="10">
    <location>
        <begin position="265"/>
        <end position="510"/>
    </location>
</feature>
<reference evidence="11 12" key="1">
    <citation type="submission" date="2019-07" db="EMBL/GenBank/DDBJ databases">
        <title>Litoreibacter alkalisoli sp. nov., isolated from saline-alkaline soil.</title>
        <authorList>
            <person name="Wang S."/>
            <person name="Xu L."/>
            <person name="Xing Y.-T."/>
            <person name="Sun J.-Q."/>
        </authorList>
    </citation>
    <scope>NUCLEOTIDE SEQUENCE [LARGE SCALE GENOMIC DNA]</scope>
    <source>
        <strain evidence="11 12">LN3S51</strain>
        <plasmid evidence="11 12">unnamed1</plasmid>
    </source>
</reference>
<evidence type="ECO:0000256" key="7">
    <source>
        <dbReference type="ARBA" id="ARBA00022840"/>
    </source>
</evidence>
<dbReference type="GO" id="GO:0005886">
    <property type="term" value="C:plasma membrane"/>
    <property type="evidence" value="ECO:0007669"/>
    <property type="project" value="UniProtKB-SubCell"/>
</dbReference>
<evidence type="ECO:0000256" key="3">
    <source>
        <dbReference type="ARBA" id="ARBA00022475"/>
    </source>
</evidence>
<dbReference type="FunFam" id="3.40.50.300:FF:000127">
    <property type="entry name" value="Ribose import ATP-binding protein RbsA"/>
    <property type="match status" value="1"/>
</dbReference>
<dbReference type="EMBL" id="CP042262">
    <property type="protein sequence ID" value="QDY70489.1"/>
    <property type="molecule type" value="Genomic_DNA"/>
</dbReference>
<dbReference type="SMART" id="SM00382">
    <property type="entry name" value="AAA"/>
    <property type="match status" value="2"/>
</dbReference>
<dbReference type="InterPro" id="IPR027417">
    <property type="entry name" value="P-loop_NTPase"/>
</dbReference>
<keyword evidence="11" id="KW-0614">Plasmid</keyword>
<keyword evidence="6" id="KW-0547">Nucleotide-binding</keyword>
<keyword evidence="9" id="KW-0472">Membrane</keyword>
<dbReference type="OrthoDB" id="9805029at2"/>
<protein>
    <submittedName>
        <fullName evidence="11">Sugar ABC transporter ATP-binding protein</fullName>
    </submittedName>
</protein>
<sequence>MSRNPPLTDKSNVPALEMRNISKTFGAVRALSGVSLVAHRGEVHALMGENGAGKSTLMKVLSGAYTPDSGGEVLIDGVPLAFGDPRRSKESGVAVIYQELSLAPNLTVAQNIFLGVEPARWGLIDRRSIGRAAQPVLDRLDVPFTGHTLVSSLSLGERQLVEIARALSAEAKIIVMDEPTTSLSTRETEKLFEVIAALKQDGIAVIYISHRMEEIYKLSDRCSVLRDGEYVGTLEREELSAPKLVSMMVGRDLSSFYKKEHKPSDNVRDVVLSVEDLGDDIKVKDCSLEVHHGEVLGIAGLVGSGRTELARLIFGADPATKGRILLNGQEVSCRSPREALASGIAYLTEDRKALGLFLDMSISDNTNMAVLERDAHFAGRRNFAKAVDRAKRAMASLGIKAPTARLATGALSGGNQQKVLLARLLEADPKVVILDEPTRGVDVGAKSEIYRLIDTLAQKGLAVVMISSELPEIIGVADRVLVMREGRIAGEVTAQPDRPINQEEIMTLSTGARPESVVSVI</sequence>
<dbReference type="Gene3D" id="3.40.50.300">
    <property type="entry name" value="P-loop containing nucleotide triphosphate hydrolases"/>
    <property type="match status" value="2"/>
</dbReference>
<dbReference type="SUPFAM" id="SSF52540">
    <property type="entry name" value="P-loop containing nucleoside triphosphate hydrolases"/>
    <property type="match status" value="2"/>
</dbReference>
<dbReference type="GO" id="GO:0016887">
    <property type="term" value="F:ATP hydrolysis activity"/>
    <property type="evidence" value="ECO:0007669"/>
    <property type="project" value="InterPro"/>
</dbReference>
<keyword evidence="12" id="KW-1185">Reference proteome</keyword>
<evidence type="ECO:0000313" key="12">
    <source>
        <dbReference type="Proteomes" id="UP000318483"/>
    </source>
</evidence>
<dbReference type="PROSITE" id="PS50893">
    <property type="entry name" value="ABC_TRANSPORTER_2"/>
    <property type="match status" value="2"/>
</dbReference>
<dbReference type="InterPro" id="IPR003439">
    <property type="entry name" value="ABC_transporter-like_ATP-bd"/>
</dbReference>
<keyword evidence="4" id="KW-0762">Sugar transport</keyword>
<keyword evidence="2" id="KW-0813">Transport</keyword>
<dbReference type="GO" id="GO:0005524">
    <property type="term" value="F:ATP binding"/>
    <property type="evidence" value="ECO:0007669"/>
    <property type="project" value="UniProtKB-KW"/>
</dbReference>
<dbReference type="CDD" id="cd03216">
    <property type="entry name" value="ABC_Carb_Monos_I"/>
    <property type="match status" value="1"/>
</dbReference>
<evidence type="ECO:0000256" key="6">
    <source>
        <dbReference type="ARBA" id="ARBA00022741"/>
    </source>
</evidence>
<keyword evidence="7 11" id="KW-0067">ATP-binding</keyword>
<evidence type="ECO:0000259" key="10">
    <source>
        <dbReference type="PROSITE" id="PS50893"/>
    </source>
</evidence>
<accession>A0A5B8I9E3</accession>
<evidence type="ECO:0000256" key="5">
    <source>
        <dbReference type="ARBA" id="ARBA00022737"/>
    </source>
</evidence>
<geneLocation type="plasmid" evidence="11 12">
    <name>unnamed1</name>
</geneLocation>
<comment type="subcellular location">
    <subcellularLocation>
        <location evidence="1">Cell membrane</location>
        <topology evidence="1">Peripheral membrane protein</topology>
    </subcellularLocation>
</comment>
<evidence type="ECO:0000256" key="8">
    <source>
        <dbReference type="ARBA" id="ARBA00022967"/>
    </source>
</evidence>
<evidence type="ECO:0000256" key="1">
    <source>
        <dbReference type="ARBA" id="ARBA00004202"/>
    </source>
</evidence>
<dbReference type="PANTHER" id="PTHR43790">
    <property type="entry name" value="CARBOHYDRATE TRANSPORT ATP-BINDING PROTEIN MG119-RELATED"/>
    <property type="match status" value="1"/>
</dbReference>
<dbReference type="InterPro" id="IPR003593">
    <property type="entry name" value="AAA+_ATPase"/>
</dbReference>
<dbReference type="Proteomes" id="UP000318483">
    <property type="component" value="Plasmid unnamed1"/>
</dbReference>
<dbReference type="InterPro" id="IPR017871">
    <property type="entry name" value="ABC_transporter-like_CS"/>
</dbReference>
<keyword evidence="8" id="KW-1278">Translocase</keyword>
<dbReference type="CDD" id="cd03215">
    <property type="entry name" value="ABC_Carb_Monos_II"/>
    <property type="match status" value="1"/>
</dbReference>
<dbReference type="InterPro" id="IPR050107">
    <property type="entry name" value="ABC_carbohydrate_import_ATPase"/>
</dbReference>
<name>A0A5B8I9E3_9RHOB</name>
<evidence type="ECO:0000256" key="9">
    <source>
        <dbReference type="ARBA" id="ARBA00023136"/>
    </source>
</evidence>
<keyword evidence="5" id="KW-0677">Repeat</keyword>
<dbReference type="AlphaFoldDB" id="A0A5B8I9E3"/>
<organism evidence="11 12">
    <name type="scientific">Qingshengfaniella alkalisoli</name>
    <dbReference type="NCBI Taxonomy" id="2599296"/>
    <lineage>
        <taxon>Bacteria</taxon>
        <taxon>Pseudomonadati</taxon>
        <taxon>Pseudomonadota</taxon>
        <taxon>Alphaproteobacteria</taxon>
        <taxon>Rhodobacterales</taxon>
        <taxon>Paracoccaceae</taxon>
        <taxon>Qingshengfaniella</taxon>
    </lineage>
</organism>
<proteinExistence type="predicted"/>
<keyword evidence="3" id="KW-1003">Cell membrane</keyword>
<evidence type="ECO:0000313" key="11">
    <source>
        <dbReference type="EMBL" id="QDY70489.1"/>
    </source>
</evidence>
<dbReference type="KEGG" id="lit:FPZ52_12325"/>
<evidence type="ECO:0000256" key="4">
    <source>
        <dbReference type="ARBA" id="ARBA00022597"/>
    </source>
</evidence>
<gene>
    <name evidence="11" type="ORF">FPZ52_12325</name>
</gene>
<dbReference type="Pfam" id="PF00005">
    <property type="entry name" value="ABC_tran"/>
    <property type="match status" value="2"/>
</dbReference>
<feature type="domain" description="ABC transporter" evidence="10">
    <location>
        <begin position="16"/>
        <end position="252"/>
    </location>
</feature>
<dbReference type="PANTHER" id="PTHR43790:SF3">
    <property type="entry name" value="D-ALLOSE IMPORT ATP-BINDING PROTEIN ALSA-RELATED"/>
    <property type="match status" value="1"/>
</dbReference>
<evidence type="ECO:0000256" key="2">
    <source>
        <dbReference type="ARBA" id="ARBA00022448"/>
    </source>
</evidence>